<sequence length="337" mass="36423">MYLFLNVLCLLLLGSSISALPSQSLDDILLEKKADSTKVGYLAVYWKTSATGIFFALSTNDSPLGFTELKGGKPVIIPKVGTKVVRDVSIVPGGGKDANVIWRIIGTDLDIGSTTWDRAKRTGSRSIMTWESSDLVNWGSERLVEVEDKTAGMVWAPDAIWDPSSSKYFVHWASAFYDKGDTGHTGTGTPLYIRSALTSDFKTYESPSTYINKSPSDTLDMSFLRVDNSTLVRFLVGAGVKGPVAEVSRNGIAGPWTRPSGSISAQYEGPYPFWDNRVDGKAYLLCDLVGGAAGLRAWSSTDPLSGKFTSASSAITYMRHGSVLPVTQAQYNALKAL</sequence>
<protein>
    <recommendedName>
        <fullName evidence="4">Arabinosidase</fullName>
    </recommendedName>
</protein>
<evidence type="ECO:0000313" key="3">
    <source>
        <dbReference type="Proteomes" id="UP000829685"/>
    </source>
</evidence>
<gene>
    <name evidence="2" type="ORF">JX265_005658</name>
</gene>
<name>A0A9P9WMR9_9PEZI</name>
<feature type="signal peptide" evidence="1">
    <location>
        <begin position="1"/>
        <end position="19"/>
    </location>
</feature>
<dbReference type="AlphaFoldDB" id="A0A9P9WMR9"/>
<dbReference type="CDD" id="cd08983">
    <property type="entry name" value="GH43_Bt3655-like"/>
    <property type="match status" value="1"/>
</dbReference>
<reference evidence="2" key="1">
    <citation type="submission" date="2021-03" db="EMBL/GenBank/DDBJ databases">
        <title>Revisited historic fungal species revealed as producer of novel bioactive compounds through whole genome sequencing and comparative genomics.</title>
        <authorList>
            <person name="Vignolle G.A."/>
            <person name="Hochenegger N."/>
            <person name="Mach R.L."/>
            <person name="Mach-Aigner A.R."/>
            <person name="Javad Rahimi M."/>
            <person name="Salim K.A."/>
            <person name="Chan C.M."/>
            <person name="Lim L.B.L."/>
            <person name="Cai F."/>
            <person name="Druzhinina I.S."/>
            <person name="U'Ren J.M."/>
            <person name="Derntl C."/>
        </authorList>
    </citation>
    <scope>NUCLEOTIDE SEQUENCE</scope>
    <source>
        <strain evidence="2">TUCIM 5799</strain>
    </source>
</reference>
<dbReference type="InterPro" id="IPR050727">
    <property type="entry name" value="GH43_arabinanases"/>
</dbReference>
<evidence type="ECO:0000256" key="1">
    <source>
        <dbReference type="SAM" id="SignalP"/>
    </source>
</evidence>
<accession>A0A9P9WMR9</accession>
<organism evidence="2 3">
    <name type="scientific">Neoarthrinium moseri</name>
    <dbReference type="NCBI Taxonomy" id="1658444"/>
    <lineage>
        <taxon>Eukaryota</taxon>
        <taxon>Fungi</taxon>
        <taxon>Dikarya</taxon>
        <taxon>Ascomycota</taxon>
        <taxon>Pezizomycotina</taxon>
        <taxon>Sordariomycetes</taxon>
        <taxon>Xylariomycetidae</taxon>
        <taxon>Amphisphaeriales</taxon>
        <taxon>Apiosporaceae</taxon>
        <taxon>Neoarthrinium</taxon>
    </lineage>
</organism>
<keyword evidence="3" id="KW-1185">Reference proteome</keyword>
<keyword evidence="1" id="KW-0732">Signal</keyword>
<feature type="chain" id="PRO_5040110077" description="Arabinosidase" evidence="1">
    <location>
        <begin position="20"/>
        <end position="337"/>
    </location>
</feature>
<proteinExistence type="predicted"/>
<evidence type="ECO:0008006" key="4">
    <source>
        <dbReference type="Google" id="ProtNLM"/>
    </source>
</evidence>
<evidence type="ECO:0000313" key="2">
    <source>
        <dbReference type="EMBL" id="KAI1871672.1"/>
    </source>
</evidence>
<dbReference type="Gene3D" id="2.115.10.20">
    <property type="entry name" value="Glycosyl hydrolase domain, family 43"/>
    <property type="match status" value="1"/>
</dbReference>
<dbReference type="PANTHER" id="PTHR43301">
    <property type="entry name" value="ARABINAN ENDO-1,5-ALPHA-L-ARABINOSIDASE"/>
    <property type="match status" value="1"/>
</dbReference>
<dbReference type="Proteomes" id="UP000829685">
    <property type="component" value="Unassembled WGS sequence"/>
</dbReference>
<dbReference type="EMBL" id="JAFIMR010000012">
    <property type="protein sequence ID" value="KAI1871672.1"/>
    <property type="molecule type" value="Genomic_DNA"/>
</dbReference>
<dbReference type="InterPro" id="IPR023296">
    <property type="entry name" value="Glyco_hydro_beta-prop_sf"/>
</dbReference>
<comment type="caution">
    <text evidence="2">The sequence shown here is derived from an EMBL/GenBank/DDBJ whole genome shotgun (WGS) entry which is preliminary data.</text>
</comment>
<dbReference type="PANTHER" id="PTHR43301:SF8">
    <property type="entry name" value="ARABINOSIDASE-RELATED"/>
    <property type="match status" value="1"/>
</dbReference>
<dbReference type="SUPFAM" id="SSF75005">
    <property type="entry name" value="Arabinanase/levansucrase/invertase"/>
    <property type="match status" value="1"/>
</dbReference>